<dbReference type="InterPro" id="IPR023346">
    <property type="entry name" value="Lysozyme-like_dom_sf"/>
</dbReference>
<protein>
    <submittedName>
        <fullName evidence="2">Lytic transglycosylase</fullName>
    </submittedName>
</protein>
<name>A0A368NPE6_AGRVI</name>
<dbReference type="AlphaFoldDB" id="A0A368NPE6"/>
<dbReference type="GO" id="GO:0009253">
    <property type="term" value="P:peptidoglycan catabolic process"/>
    <property type="evidence" value="ECO:0007669"/>
    <property type="project" value="TreeGrafter"/>
</dbReference>
<evidence type="ECO:0000259" key="1">
    <source>
        <dbReference type="Pfam" id="PF13406"/>
    </source>
</evidence>
<dbReference type="InterPro" id="IPR031304">
    <property type="entry name" value="SLT_2"/>
</dbReference>
<dbReference type="PANTHER" id="PTHR30163:SF8">
    <property type="entry name" value="LYTIC MUREIN TRANSGLYCOSYLASE"/>
    <property type="match status" value="1"/>
</dbReference>
<reference evidence="2 3" key="1">
    <citation type="submission" date="2018-08" db="EMBL/GenBank/DDBJ databases">
        <title>Genome sequencing of Agrobacterium vitis strain ICMP 10754.</title>
        <authorList>
            <person name="Visnovsky S.B."/>
            <person name="Pitman A.R."/>
        </authorList>
    </citation>
    <scope>NUCLEOTIDE SEQUENCE [LARGE SCALE GENOMIC DNA]</scope>
    <source>
        <strain evidence="2 3">ICMP 10754</strain>
    </source>
</reference>
<accession>A0A368NPE6</accession>
<dbReference type="Gene3D" id="1.10.8.350">
    <property type="entry name" value="Bacterial muramidase"/>
    <property type="match status" value="1"/>
</dbReference>
<feature type="domain" description="Transglycosylase SLT" evidence="1">
    <location>
        <begin position="79"/>
        <end position="283"/>
    </location>
</feature>
<dbReference type="InterPro" id="IPR043426">
    <property type="entry name" value="MltB-like"/>
</dbReference>
<proteinExistence type="predicted"/>
<comment type="caution">
    <text evidence="2">The sequence shown here is derived from an EMBL/GenBank/DDBJ whole genome shotgun (WGS) entry which is preliminary data.</text>
</comment>
<dbReference type="PANTHER" id="PTHR30163">
    <property type="entry name" value="MEMBRANE-BOUND LYTIC MUREIN TRANSGLYCOSYLASE B"/>
    <property type="match status" value="1"/>
</dbReference>
<dbReference type="CDD" id="cd13399">
    <property type="entry name" value="Slt35-like"/>
    <property type="match status" value="1"/>
</dbReference>
<dbReference type="GO" id="GO:0008933">
    <property type="term" value="F:peptidoglycan lytic transglycosylase activity"/>
    <property type="evidence" value="ECO:0007669"/>
    <property type="project" value="TreeGrafter"/>
</dbReference>
<dbReference type="Pfam" id="PF13406">
    <property type="entry name" value="SLT_2"/>
    <property type="match status" value="1"/>
</dbReference>
<evidence type="ECO:0000313" key="3">
    <source>
        <dbReference type="Proteomes" id="UP000436911"/>
    </source>
</evidence>
<dbReference type="OrthoDB" id="9808544at2"/>
<gene>
    <name evidence="2" type="ORF">DXT89_06975</name>
</gene>
<dbReference type="Proteomes" id="UP000436911">
    <property type="component" value="Unassembled WGS sequence"/>
</dbReference>
<dbReference type="SUPFAM" id="SSF53955">
    <property type="entry name" value="Lysozyme-like"/>
    <property type="match status" value="1"/>
</dbReference>
<organism evidence="2 3">
    <name type="scientific">Agrobacterium vitis</name>
    <name type="common">Rhizobium vitis</name>
    <dbReference type="NCBI Taxonomy" id="373"/>
    <lineage>
        <taxon>Bacteria</taxon>
        <taxon>Pseudomonadati</taxon>
        <taxon>Pseudomonadota</taxon>
        <taxon>Alphaproteobacteria</taxon>
        <taxon>Hyphomicrobiales</taxon>
        <taxon>Rhizobiaceae</taxon>
        <taxon>Rhizobium/Agrobacterium group</taxon>
        <taxon>Agrobacterium</taxon>
    </lineage>
</organism>
<evidence type="ECO:0000313" key="2">
    <source>
        <dbReference type="EMBL" id="KAA3529481.1"/>
    </source>
</evidence>
<dbReference type="EMBL" id="QUSG01000003">
    <property type="protein sequence ID" value="KAA3529481.1"/>
    <property type="molecule type" value="Genomic_DNA"/>
</dbReference>
<sequence length="316" mass="34533">MKTGFRQRLDAIALSRFALLDLNADKPDAAERRLPPFPFPDEVSMRTRTFFAIAFTALATMATAQAANAAQCGNTSAGFEQWVEGFKREAAGRGISQSVLDRSFANVRYNVPTIRADRGQKSFKLSFDEFMKKRGGQTIISRGKSMKRANAPLFASIERRFGVPAGPIIAIWGMETGFGSYMGNEHTLSAVSTLTYDCRRSDYFREQLYAALKLVADGDLDVNSRGAAHGEIGQTQFLPKNVTLYGVDGDGDRHIDLIHSRADALSSTANFLKGHGWQPGLGYQPGEPNFSAIGGWNAATVYQQAIAYIGKQIDAP</sequence>